<protein>
    <submittedName>
        <fullName evidence="2">Uncharacterized protein</fullName>
    </submittedName>
</protein>
<evidence type="ECO:0000313" key="2">
    <source>
        <dbReference type="EMBL" id="MFC4726681.1"/>
    </source>
</evidence>
<dbReference type="Proteomes" id="UP001595892">
    <property type="component" value="Unassembled WGS sequence"/>
</dbReference>
<gene>
    <name evidence="2" type="ORF">ACFO3Q_00620</name>
</gene>
<sequence>MENPQLFLFVTILLLATVLAIFAMKFVVATRQARLRAGAEEAYRDLAGRAVAAQRENAEALRALQAGVADLDARLARVEKVLKEVE</sequence>
<keyword evidence="1" id="KW-1133">Transmembrane helix</keyword>
<dbReference type="RefSeq" id="WP_377002588.1">
    <property type="nucleotide sequence ID" value="NZ_JBHSGG010000002.1"/>
</dbReference>
<comment type="caution">
    <text evidence="2">The sequence shown here is derived from an EMBL/GenBank/DDBJ whole genome shotgun (WGS) entry which is preliminary data.</text>
</comment>
<accession>A0ABV9NFG3</accession>
<keyword evidence="1" id="KW-0812">Transmembrane</keyword>
<name>A0ABV9NFG3_9GAMM</name>
<reference evidence="3" key="1">
    <citation type="journal article" date="2019" name="Int. J. Syst. Evol. Microbiol.">
        <title>The Global Catalogue of Microorganisms (GCM) 10K type strain sequencing project: providing services to taxonomists for standard genome sequencing and annotation.</title>
        <authorList>
            <consortium name="The Broad Institute Genomics Platform"/>
            <consortium name="The Broad Institute Genome Sequencing Center for Infectious Disease"/>
            <person name="Wu L."/>
            <person name="Ma J."/>
        </authorList>
    </citation>
    <scope>NUCLEOTIDE SEQUENCE [LARGE SCALE GENOMIC DNA]</scope>
    <source>
        <strain evidence="3">CGMCC 1.13574</strain>
    </source>
</reference>
<evidence type="ECO:0000256" key="1">
    <source>
        <dbReference type="SAM" id="Phobius"/>
    </source>
</evidence>
<dbReference type="EMBL" id="JBHSGG010000002">
    <property type="protein sequence ID" value="MFC4726681.1"/>
    <property type="molecule type" value="Genomic_DNA"/>
</dbReference>
<keyword evidence="1" id="KW-0472">Membrane</keyword>
<evidence type="ECO:0000313" key="3">
    <source>
        <dbReference type="Proteomes" id="UP001595892"/>
    </source>
</evidence>
<proteinExistence type="predicted"/>
<keyword evidence="3" id="KW-1185">Reference proteome</keyword>
<organism evidence="2 3">
    <name type="scientific">Coralloluteibacterium thermophilum</name>
    <dbReference type="NCBI Taxonomy" id="2707049"/>
    <lineage>
        <taxon>Bacteria</taxon>
        <taxon>Pseudomonadati</taxon>
        <taxon>Pseudomonadota</taxon>
        <taxon>Gammaproteobacteria</taxon>
        <taxon>Lysobacterales</taxon>
        <taxon>Lysobacteraceae</taxon>
        <taxon>Coralloluteibacterium</taxon>
    </lineage>
</organism>
<feature type="transmembrane region" description="Helical" evidence="1">
    <location>
        <begin position="6"/>
        <end position="28"/>
    </location>
</feature>